<name>A0A8K1FHK6_PYTOL</name>
<evidence type="ECO:0000313" key="2">
    <source>
        <dbReference type="EMBL" id="TMW59852.1"/>
    </source>
</evidence>
<dbReference type="AlphaFoldDB" id="A0A8K1FHK6"/>
<dbReference type="PANTHER" id="PTHR35796">
    <property type="entry name" value="HYPOTHETICAL CYTOSOLIC PROTEIN"/>
    <property type="match status" value="1"/>
</dbReference>
<dbReference type="PANTHER" id="PTHR35796:SF3">
    <property type="entry name" value="BHLH DOMAIN-CONTAINING PROTEIN"/>
    <property type="match status" value="1"/>
</dbReference>
<accession>A0A8K1FHK6</accession>
<protein>
    <submittedName>
        <fullName evidence="2">Uncharacterized protein</fullName>
    </submittedName>
</protein>
<feature type="region of interest" description="Disordered" evidence="1">
    <location>
        <begin position="26"/>
        <end position="78"/>
    </location>
</feature>
<dbReference type="OrthoDB" id="119452at2759"/>
<dbReference type="Proteomes" id="UP000794436">
    <property type="component" value="Unassembled WGS sequence"/>
</dbReference>
<gene>
    <name evidence="2" type="ORF">Poli38472_004921</name>
</gene>
<evidence type="ECO:0000256" key="1">
    <source>
        <dbReference type="SAM" id="MobiDB-lite"/>
    </source>
</evidence>
<evidence type="ECO:0000313" key="3">
    <source>
        <dbReference type="Proteomes" id="UP000794436"/>
    </source>
</evidence>
<proteinExistence type="predicted"/>
<dbReference type="EMBL" id="SPLM01000109">
    <property type="protein sequence ID" value="TMW59852.1"/>
    <property type="molecule type" value="Genomic_DNA"/>
</dbReference>
<reference evidence="2" key="1">
    <citation type="submission" date="2019-03" db="EMBL/GenBank/DDBJ databases">
        <title>Long read genome sequence of the mycoparasitic Pythium oligandrum ATCC 38472 isolated from sugarbeet rhizosphere.</title>
        <authorList>
            <person name="Gaulin E."/>
        </authorList>
    </citation>
    <scope>NUCLEOTIDE SEQUENCE</scope>
    <source>
        <strain evidence="2">ATCC 38472_TT</strain>
    </source>
</reference>
<organism evidence="2 3">
    <name type="scientific">Pythium oligandrum</name>
    <name type="common">Mycoparasitic fungus</name>
    <dbReference type="NCBI Taxonomy" id="41045"/>
    <lineage>
        <taxon>Eukaryota</taxon>
        <taxon>Sar</taxon>
        <taxon>Stramenopiles</taxon>
        <taxon>Oomycota</taxon>
        <taxon>Peronosporomycetes</taxon>
        <taxon>Pythiales</taxon>
        <taxon>Pythiaceae</taxon>
        <taxon>Pythium</taxon>
    </lineage>
</organism>
<keyword evidence="3" id="KW-1185">Reference proteome</keyword>
<sequence>MSWVVLELDDDPETLRAALALIDTLDDDANADTAAEQTDRSTSTSTSDSDQAEKRSEGEDEVLPTDTRKTRTKRGPRQEILTLRAKVDELENTLKRQKTNADLVLNGGSDVLTVSNVWKEVAKRQHRYRRESEMENLRLRTMLQSQITIGEQLVHFIQKNLEGQPGYDEVMIEANASHSGKPPLRMTREQQYNYLDDLYRQSNEIFAATGFQTKSTSYRDIRVTNDADGGSIIEMQAGWVVPFPMHDVTKALWEAIALRADGAICKTMRMNIEAQEDAVLTSFSVVASSFDDDFATGFAGNMVTRRFDHNSSQNVIVSTMLGEMLGKVPSLTHGLRLRV</sequence>
<feature type="compositionally biased region" description="Low complexity" evidence="1">
    <location>
        <begin position="31"/>
        <end position="49"/>
    </location>
</feature>
<comment type="caution">
    <text evidence="2">The sequence shown here is derived from an EMBL/GenBank/DDBJ whole genome shotgun (WGS) entry which is preliminary data.</text>
</comment>